<keyword evidence="1" id="KW-1133">Transmembrane helix</keyword>
<reference evidence="2 3" key="1">
    <citation type="submission" date="2013-08" db="EMBL/GenBank/DDBJ databases">
        <authorList>
            <person name="Weinstock G."/>
            <person name="Sodergren E."/>
            <person name="Wylie T."/>
            <person name="Fulton L."/>
            <person name="Fulton R."/>
            <person name="Fronick C."/>
            <person name="O'Laughlin M."/>
            <person name="Godfrey J."/>
            <person name="Miner T."/>
            <person name="Herter B."/>
            <person name="Appelbaum E."/>
            <person name="Cordes M."/>
            <person name="Lek S."/>
            <person name="Wollam A."/>
            <person name="Pepin K.H."/>
            <person name="Palsikar V.B."/>
            <person name="Mitreva M."/>
            <person name="Wilson R.K."/>
        </authorList>
    </citation>
    <scope>NUCLEOTIDE SEQUENCE [LARGE SCALE GENOMIC DNA]</scope>
    <source>
        <strain evidence="2 3">ATCC 700332</strain>
    </source>
</reference>
<dbReference type="EMBL" id="AWVH01000005">
    <property type="protein sequence ID" value="ERJ94364.1"/>
    <property type="molecule type" value="Genomic_DNA"/>
</dbReference>
<keyword evidence="1" id="KW-0472">Membrane</keyword>
<evidence type="ECO:0000313" key="2">
    <source>
        <dbReference type="EMBL" id="ERJ94364.1"/>
    </source>
</evidence>
<dbReference type="RefSeq" id="WP_021686737.1">
    <property type="nucleotide sequence ID" value="NZ_KI260561.1"/>
</dbReference>
<dbReference type="Proteomes" id="UP000016649">
    <property type="component" value="Unassembled WGS sequence"/>
</dbReference>
<name>A0ABN0P1U5_TRELE</name>
<keyword evidence="1" id="KW-0812">Transmembrane</keyword>
<evidence type="ECO:0000256" key="1">
    <source>
        <dbReference type="SAM" id="Phobius"/>
    </source>
</evidence>
<proteinExistence type="predicted"/>
<accession>A0ABN0P1U5</accession>
<sequence>MDSALTNANNIGHIYYFIIIPIAAILYIAYMIFRLKGDRQRKKEWLEKNPNASKIYIGTKNAMLKTVIGAGGITVISIDGEKPIFFTEGLRTGFYAAPGMHTVESSFSKTRPGFFYRSVTTTYRPSKQEISVDASRTYNYLFDTTNETYRFEETTE</sequence>
<evidence type="ECO:0000313" key="3">
    <source>
        <dbReference type="Proteomes" id="UP000016649"/>
    </source>
</evidence>
<gene>
    <name evidence="2" type="ORF">HMPREF9193_00336</name>
</gene>
<comment type="caution">
    <text evidence="2">The sequence shown here is derived from an EMBL/GenBank/DDBJ whole genome shotgun (WGS) entry which is preliminary data.</text>
</comment>
<keyword evidence="3" id="KW-1185">Reference proteome</keyword>
<organism evidence="2 3">
    <name type="scientific">Treponema lecithinolyticum ATCC 700332</name>
    <dbReference type="NCBI Taxonomy" id="1321815"/>
    <lineage>
        <taxon>Bacteria</taxon>
        <taxon>Pseudomonadati</taxon>
        <taxon>Spirochaetota</taxon>
        <taxon>Spirochaetia</taxon>
        <taxon>Spirochaetales</taxon>
        <taxon>Treponemataceae</taxon>
        <taxon>Treponema</taxon>
    </lineage>
</organism>
<feature type="transmembrane region" description="Helical" evidence="1">
    <location>
        <begin position="14"/>
        <end position="33"/>
    </location>
</feature>
<protein>
    <submittedName>
        <fullName evidence="2">Uncharacterized protein</fullName>
    </submittedName>
</protein>